<feature type="domain" description="Polymerase nucleotidyl transferase" evidence="1">
    <location>
        <begin position="116"/>
        <end position="192"/>
    </location>
</feature>
<dbReference type="PANTHER" id="PTHR33933">
    <property type="entry name" value="NUCLEOTIDYLTRANSFERASE"/>
    <property type="match status" value="1"/>
</dbReference>
<dbReference type="AlphaFoldDB" id="D3SZ52"/>
<organism evidence="2 4">
    <name type="scientific">Natrialba magadii (strain ATCC 43099 / DSM 3394 / CCM 3739 / CIP 104546 / IAM 13178 / JCM 8861 / NBRC 102185 / NCIMB 2190 / MS3)</name>
    <name type="common">Natronobacterium magadii</name>
    <dbReference type="NCBI Taxonomy" id="547559"/>
    <lineage>
        <taxon>Archaea</taxon>
        <taxon>Methanobacteriati</taxon>
        <taxon>Methanobacteriota</taxon>
        <taxon>Stenosarchaea group</taxon>
        <taxon>Halobacteria</taxon>
        <taxon>Halobacteriales</taxon>
        <taxon>Natrialbaceae</taxon>
        <taxon>Natrialba</taxon>
    </lineage>
</organism>
<dbReference type="OrthoDB" id="9287at2157"/>
<gene>
    <name evidence="2" type="ordered locus">Nmag_2688</name>
    <name evidence="3" type="ORF">C500_06956</name>
</gene>
<dbReference type="eggNOG" id="arCOG01208">
    <property type="taxonomic scope" value="Archaea"/>
</dbReference>
<dbReference type="Pfam" id="PF01909">
    <property type="entry name" value="NTP_transf_2"/>
    <property type="match status" value="1"/>
</dbReference>
<dbReference type="PaxDb" id="547559-Nmag_2688"/>
<evidence type="ECO:0000313" key="3">
    <source>
        <dbReference type="EMBL" id="ELY31042.1"/>
    </source>
</evidence>
<name>D3SZ52_NATMM</name>
<evidence type="ECO:0000313" key="2">
    <source>
        <dbReference type="EMBL" id="ADD06244.1"/>
    </source>
</evidence>
<proteinExistence type="predicted"/>
<dbReference type="KEGG" id="nmg:Nmag_2688"/>
<evidence type="ECO:0000259" key="1">
    <source>
        <dbReference type="Pfam" id="PF01909"/>
    </source>
</evidence>
<reference evidence="4" key="1">
    <citation type="submission" date="2010-02" db="EMBL/GenBank/DDBJ databases">
        <title>Complete sequence of chromosome of Natrialba magadii ATCC 43099.</title>
        <authorList>
            <consortium name="US DOE Joint Genome Institute"/>
            <person name="Lucas S."/>
            <person name="Copeland A."/>
            <person name="Lapidus A."/>
            <person name="Cheng J.-F."/>
            <person name="Bruce D."/>
            <person name="Goodwin L."/>
            <person name="Pitluck S."/>
            <person name="Davenport K."/>
            <person name="Saunders E."/>
            <person name="Detter J.C."/>
            <person name="Han C."/>
            <person name="Tapia R."/>
            <person name="Land M."/>
            <person name="Hauser L."/>
            <person name="Kyrpides N."/>
            <person name="Mikhailova N."/>
            <person name="De Castro R.E."/>
            <person name="Maupin-Furlow J.A."/>
            <person name="Woyke T."/>
        </authorList>
    </citation>
    <scope>NUCLEOTIDE SEQUENCE [LARGE SCALE GENOMIC DNA]</scope>
    <source>
        <strain evidence="4">ATCC 43099 / DSM 3394 / CCM 3739 / CIP 104546 / IAM 13178 / JCM 8861 / NBRC 102185 / NCIMB 2190 / MS3</strain>
    </source>
</reference>
<dbReference type="Proteomes" id="UP000011543">
    <property type="component" value="Unassembled WGS sequence"/>
</dbReference>
<dbReference type="InterPro" id="IPR036390">
    <property type="entry name" value="WH_DNA-bd_sf"/>
</dbReference>
<accession>D3SZ52</accession>
<dbReference type="Proteomes" id="UP000001879">
    <property type="component" value="Chromosome"/>
</dbReference>
<dbReference type="HOGENOM" id="CLU_105300_0_0_2"/>
<dbReference type="SUPFAM" id="SSF46785">
    <property type="entry name" value="Winged helix' DNA-binding domain"/>
    <property type="match status" value="1"/>
</dbReference>
<dbReference type="PATRIC" id="fig|547559.17.peg.1353"/>
<dbReference type="Gene3D" id="3.30.460.10">
    <property type="entry name" value="Beta Polymerase, domain 2"/>
    <property type="match status" value="1"/>
</dbReference>
<evidence type="ECO:0000313" key="5">
    <source>
        <dbReference type="Proteomes" id="UP000011543"/>
    </source>
</evidence>
<dbReference type="PANTHER" id="PTHR33933:SF1">
    <property type="entry name" value="PROTEIN ADENYLYLTRANSFERASE MNTA-RELATED"/>
    <property type="match status" value="1"/>
</dbReference>
<dbReference type="CDD" id="cd05403">
    <property type="entry name" value="NT_KNTase_like"/>
    <property type="match status" value="1"/>
</dbReference>
<sequence length="229" mass="25123">MNCGPVQSGEGPDGIHIRLPLPIDGSELFRHTATGDILNLLADNPNRAFSNRQLQRLTGKGMGNVNGAVDALEAADLITVQRDARANQVTINMTNLSKPDDRVTLVPQREFRQPIREVLTRLVDSVSSEIGVVLFGSVARGDADRASDVDLFVVVPEKRMVAQREAHEIEKEIATERFDGHRYEFHIVVETRDAAPTHDRISDILTDGITLRPAAALDAVKQEVFTNGA</sequence>
<dbReference type="InterPro" id="IPR043519">
    <property type="entry name" value="NT_sf"/>
</dbReference>
<dbReference type="EMBL" id="CP001932">
    <property type="protein sequence ID" value="ADD06244.1"/>
    <property type="molecule type" value="Genomic_DNA"/>
</dbReference>
<keyword evidence="4" id="KW-1185">Reference proteome</keyword>
<dbReference type="EMBL" id="AOHS01000028">
    <property type="protein sequence ID" value="ELY31042.1"/>
    <property type="molecule type" value="Genomic_DNA"/>
</dbReference>
<dbReference type="GO" id="GO:0016779">
    <property type="term" value="F:nucleotidyltransferase activity"/>
    <property type="evidence" value="ECO:0007669"/>
    <property type="project" value="InterPro"/>
</dbReference>
<evidence type="ECO:0000313" key="4">
    <source>
        <dbReference type="Proteomes" id="UP000001879"/>
    </source>
</evidence>
<dbReference type="InterPro" id="IPR052548">
    <property type="entry name" value="Type_VII_TA_antitoxin"/>
</dbReference>
<reference evidence="2" key="4">
    <citation type="submission" date="2016-09" db="EMBL/GenBank/DDBJ databases">
        <authorList>
            <person name="Pfeiffer F."/>
        </authorList>
    </citation>
    <scope>NUCLEOTIDE SEQUENCE</scope>
    <source>
        <strain evidence="2">ATCC 43099</strain>
    </source>
</reference>
<protein>
    <submittedName>
        <fullName evidence="3">DNA polymerase beta domain-containing protein</fullName>
    </submittedName>
    <submittedName>
        <fullName evidence="2">HTH domain protein</fullName>
    </submittedName>
</protein>
<dbReference type="InterPro" id="IPR002934">
    <property type="entry name" value="Polymerase_NTP_transf_dom"/>
</dbReference>
<dbReference type="SUPFAM" id="SSF81301">
    <property type="entry name" value="Nucleotidyltransferase"/>
    <property type="match status" value="1"/>
</dbReference>
<reference evidence="2 4" key="2">
    <citation type="journal article" date="2012" name="BMC Genomics">
        <title>A comparative genomics perspective on the genetic content of the alkaliphilic haloarchaeon Natrialba magadii ATCC 43099T.</title>
        <authorList>
            <person name="Siddaramappa S."/>
            <person name="Challacombe J.F."/>
            <person name="Decastro R.E."/>
            <person name="Pfeiffer F."/>
            <person name="Sastre D.E."/>
            <person name="Gimenez M.I."/>
            <person name="Paggi R.A."/>
            <person name="Detter J.C."/>
            <person name="Davenport K.W."/>
            <person name="Goodwin L.A."/>
            <person name="Kyrpides N."/>
            <person name="Tapia R."/>
            <person name="Pitluck S."/>
            <person name="Lucas S."/>
            <person name="Woyke T."/>
            <person name="Maupin-Furlow J.A."/>
        </authorList>
    </citation>
    <scope>NUCLEOTIDE SEQUENCE [LARGE SCALE GENOMIC DNA]</scope>
    <source>
        <strain evidence="2">ATCC 43099</strain>
        <strain evidence="4">ATCC 43099 / DSM 3394 / CCM 3739 / CIP 104546 / IAM 13178 / JCM 8861 / NBRC 102185 / NCIMB 2190 / MS3</strain>
    </source>
</reference>
<reference evidence="3 5" key="3">
    <citation type="journal article" date="2014" name="PLoS Genet.">
        <title>Phylogenetically driven sequencing of extremely halophilic archaea reveals strategies for static and dynamic osmo-response.</title>
        <authorList>
            <person name="Becker E.A."/>
            <person name="Seitzer P.M."/>
            <person name="Tritt A."/>
            <person name="Larsen D."/>
            <person name="Krusor M."/>
            <person name="Yao A.I."/>
            <person name="Wu D."/>
            <person name="Madern D."/>
            <person name="Eisen J.A."/>
            <person name="Darling A.E."/>
            <person name="Facciotti M.T."/>
        </authorList>
    </citation>
    <scope>NUCLEOTIDE SEQUENCE [LARGE SCALE GENOMIC DNA]</scope>
    <source>
        <strain evidence="5">ATCC 43099 / DSM 3394 / CCM 3739 / CIP 104546 / IAM 13178 / JCM 8861 / NBRC 102185 / NCIMB 2190 / MS3</strain>
        <strain evidence="3">MS-3</strain>
    </source>
</reference>